<accession>A0A502G0A8</accession>
<feature type="region of interest" description="Disordered" evidence="12">
    <location>
        <begin position="71"/>
        <end position="94"/>
    </location>
</feature>
<dbReference type="NCBIfam" id="NF001454">
    <property type="entry name" value="PRK00315.1"/>
    <property type="match status" value="1"/>
</dbReference>
<comment type="similarity">
    <text evidence="11">Belongs to the KdpC family.</text>
</comment>
<evidence type="ECO:0000313" key="13">
    <source>
        <dbReference type="EMBL" id="TPG55195.1"/>
    </source>
</evidence>
<keyword evidence="14" id="KW-1185">Reference proteome</keyword>
<evidence type="ECO:0000256" key="4">
    <source>
        <dbReference type="ARBA" id="ARBA00022692"/>
    </source>
</evidence>
<evidence type="ECO:0000256" key="10">
    <source>
        <dbReference type="ARBA" id="ARBA00023136"/>
    </source>
</evidence>
<keyword evidence="4 11" id="KW-0812">Transmembrane</keyword>
<dbReference type="PANTHER" id="PTHR30042:SF2">
    <property type="entry name" value="POTASSIUM-TRANSPORTING ATPASE KDPC SUBUNIT"/>
    <property type="match status" value="1"/>
</dbReference>
<evidence type="ECO:0000256" key="2">
    <source>
        <dbReference type="ARBA" id="ARBA00022475"/>
    </source>
</evidence>
<evidence type="ECO:0000256" key="1">
    <source>
        <dbReference type="ARBA" id="ARBA00022448"/>
    </source>
</evidence>
<dbReference type="HAMAP" id="MF_00276">
    <property type="entry name" value="KdpC"/>
    <property type="match status" value="1"/>
</dbReference>
<dbReference type="PANTHER" id="PTHR30042">
    <property type="entry name" value="POTASSIUM-TRANSPORTING ATPASE C CHAIN"/>
    <property type="match status" value="1"/>
</dbReference>
<dbReference type="GO" id="GO:0005886">
    <property type="term" value="C:plasma membrane"/>
    <property type="evidence" value="ECO:0007669"/>
    <property type="project" value="UniProtKB-SubCell"/>
</dbReference>
<keyword evidence="9 11" id="KW-0406">Ion transport</keyword>
<evidence type="ECO:0000256" key="8">
    <source>
        <dbReference type="ARBA" id="ARBA00022989"/>
    </source>
</evidence>
<dbReference type="NCBIfam" id="TIGR00681">
    <property type="entry name" value="kdpC"/>
    <property type="match status" value="1"/>
</dbReference>
<sequence>MLTETFRALRPTVVLLVLVTIVTGLLYPAVITGIAQVALPVKANGSVLSDVHGQPIGSALIAQNFTGPTTFHPRPSAAGKDGYDASSSAATNLAPGSKDLRDAIAKRVSSARAEGMTGDLPADLVTTSASGLDPDLSPEAAFLQAPRVAKARGLDVAKVKSLITAQIEAPLLGIIGEPHVNVLLLNRQLATLSATTPGK</sequence>
<gene>
    <name evidence="11 13" type="primary">kdpC</name>
    <name evidence="13" type="ORF">EAH76_11620</name>
</gene>
<keyword evidence="1 11" id="KW-0813">Transport</keyword>
<feature type="transmembrane region" description="Helical" evidence="11">
    <location>
        <begin position="12"/>
        <end position="39"/>
    </location>
</feature>
<evidence type="ECO:0000256" key="5">
    <source>
        <dbReference type="ARBA" id="ARBA00022741"/>
    </source>
</evidence>
<protein>
    <recommendedName>
        <fullName evidence="11">Potassium-transporting ATPase KdpC subunit</fullName>
    </recommendedName>
    <alternativeName>
        <fullName evidence="11">ATP phosphohydrolase [potassium-transporting] C chain</fullName>
    </alternativeName>
    <alternativeName>
        <fullName evidence="11">Potassium-binding and translocating subunit C</fullName>
    </alternativeName>
    <alternativeName>
        <fullName evidence="11">Potassium-translocating ATPase C chain</fullName>
    </alternativeName>
</protein>
<dbReference type="GO" id="GO:0005524">
    <property type="term" value="F:ATP binding"/>
    <property type="evidence" value="ECO:0007669"/>
    <property type="project" value="UniProtKB-UniRule"/>
</dbReference>
<name>A0A502G0A8_9SPHN</name>
<reference evidence="13 14" key="1">
    <citation type="journal article" date="2019" name="Environ. Microbiol.">
        <title>Species interactions and distinct microbial communities in high Arctic permafrost affected cryosols are associated with the CH4 and CO2 gas fluxes.</title>
        <authorList>
            <person name="Altshuler I."/>
            <person name="Hamel J."/>
            <person name="Turney S."/>
            <person name="Magnuson E."/>
            <person name="Levesque R."/>
            <person name="Greer C."/>
            <person name="Whyte L.G."/>
        </authorList>
    </citation>
    <scope>NUCLEOTIDE SEQUENCE [LARGE SCALE GENOMIC DNA]</scope>
    <source>
        <strain evidence="13 14">E6.1</strain>
    </source>
</reference>
<evidence type="ECO:0000256" key="6">
    <source>
        <dbReference type="ARBA" id="ARBA00022840"/>
    </source>
</evidence>
<dbReference type="AlphaFoldDB" id="A0A502G0A8"/>
<keyword evidence="6 11" id="KW-0067">ATP-binding</keyword>
<evidence type="ECO:0000313" key="14">
    <source>
        <dbReference type="Proteomes" id="UP000319931"/>
    </source>
</evidence>
<comment type="subcellular location">
    <subcellularLocation>
        <location evidence="11">Cell membrane</location>
        <topology evidence="11">Single-pass membrane protein</topology>
    </subcellularLocation>
</comment>
<keyword evidence="5 11" id="KW-0547">Nucleotide-binding</keyword>
<keyword evidence="8 11" id="KW-1133">Transmembrane helix</keyword>
<evidence type="ECO:0000256" key="11">
    <source>
        <dbReference type="HAMAP-Rule" id="MF_00276"/>
    </source>
</evidence>
<dbReference type="Proteomes" id="UP000319931">
    <property type="component" value="Unassembled WGS sequence"/>
</dbReference>
<comment type="subunit">
    <text evidence="11">The system is composed of three essential subunits: KdpA, KdpB and KdpC.</text>
</comment>
<keyword evidence="10 11" id="KW-0472">Membrane</keyword>
<comment type="function">
    <text evidence="11">Part of the high-affinity ATP-driven potassium transport (or Kdp) system, which catalyzes the hydrolysis of ATP coupled with the electrogenic transport of potassium into the cytoplasm. This subunit acts as a catalytic chaperone that increases the ATP-binding affinity of the ATP-hydrolyzing subunit KdpB by the formation of a transient KdpB/KdpC/ATP ternary complex.</text>
</comment>
<comment type="caution">
    <text evidence="13">The sequence shown here is derived from an EMBL/GenBank/DDBJ whole genome shotgun (WGS) entry which is preliminary data.</text>
</comment>
<evidence type="ECO:0000256" key="9">
    <source>
        <dbReference type="ARBA" id="ARBA00023065"/>
    </source>
</evidence>
<evidence type="ECO:0000256" key="7">
    <source>
        <dbReference type="ARBA" id="ARBA00022958"/>
    </source>
</evidence>
<organism evidence="13 14">
    <name type="scientific">Sphingomonas glacialis</name>
    <dbReference type="NCBI Taxonomy" id="658225"/>
    <lineage>
        <taxon>Bacteria</taxon>
        <taxon>Pseudomonadati</taxon>
        <taxon>Pseudomonadota</taxon>
        <taxon>Alphaproteobacteria</taxon>
        <taxon>Sphingomonadales</taxon>
        <taxon>Sphingomonadaceae</taxon>
        <taxon>Sphingomonas</taxon>
    </lineage>
</organism>
<dbReference type="PIRSF" id="PIRSF001296">
    <property type="entry name" value="K_ATPase_KdpC"/>
    <property type="match status" value="1"/>
</dbReference>
<keyword evidence="7 11" id="KW-0630">Potassium</keyword>
<evidence type="ECO:0000256" key="12">
    <source>
        <dbReference type="SAM" id="MobiDB-lite"/>
    </source>
</evidence>
<keyword evidence="2 11" id="KW-1003">Cell membrane</keyword>
<dbReference type="GO" id="GO:0008556">
    <property type="term" value="F:P-type potassium transmembrane transporter activity"/>
    <property type="evidence" value="ECO:0007669"/>
    <property type="project" value="InterPro"/>
</dbReference>
<dbReference type="OrthoDB" id="9788285at2"/>
<keyword evidence="3 11" id="KW-0633">Potassium transport</keyword>
<evidence type="ECO:0000256" key="3">
    <source>
        <dbReference type="ARBA" id="ARBA00022538"/>
    </source>
</evidence>
<proteinExistence type="inferred from homology"/>
<dbReference type="RefSeq" id="WP_140850327.1">
    <property type="nucleotide sequence ID" value="NZ_RCZC01000002.1"/>
</dbReference>
<dbReference type="Pfam" id="PF02669">
    <property type="entry name" value="KdpC"/>
    <property type="match status" value="1"/>
</dbReference>
<dbReference type="EMBL" id="RCZC01000002">
    <property type="protein sequence ID" value="TPG55195.1"/>
    <property type="molecule type" value="Genomic_DNA"/>
</dbReference>
<dbReference type="InterPro" id="IPR003820">
    <property type="entry name" value="KdpC"/>
</dbReference>